<dbReference type="PANTHER" id="PTHR43461">
    <property type="entry name" value="TRANSMEMBRANE PROTEIN 256"/>
    <property type="match status" value="1"/>
</dbReference>
<evidence type="ECO:0000256" key="4">
    <source>
        <dbReference type="ARBA" id="ARBA00022989"/>
    </source>
</evidence>
<comment type="caution">
    <text evidence="7">The sequence shown here is derived from an EMBL/GenBank/DDBJ whole genome shotgun (WGS) entry which is preliminary data.</text>
</comment>
<proteinExistence type="inferred from homology"/>
<keyword evidence="3 6" id="KW-0812">Transmembrane</keyword>
<evidence type="ECO:0000256" key="6">
    <source>
        <dbReference type="SAM" id="Phobius"/>
    </source>
</evidence>
<protein>
    <submittedName>
        <fullName evidence="7">Uncharacterized membrane protein YgdD (TMEM256/DUF423 family)</fullName>
    </submittedName>
</protein>
<gene>
    <name evidence="7" type="ORF">EZJ58_2579</name>
</gene>
<dbReference type="AlphaFoldDB" id="A0A4V2Q2W7"/>
<keyword evidence="8" id="KW-1185">Reference proteome</keyword>
<dbReference type="Proteomes" id="UP000294555">
    <property type="component" value="Unassembled WGS sequence"/>
</dbReference>
<reference evidence="7 8" key="1">
    <citation type="submission" date="2019-02" db="EMBL/GenBank/DDBJ databases">
        <title>Investigation of anaerobic lignin degradation for improved lignocellulosic biofuels.</title>
        <authorList>
            <person name="Deangelis K."/>
        </authorList>
    </citation>
    <scope>NUCLEOTIDE SEQUENCE [LARGE SCALE GENOMIC DNA]</scope>
    <source>
        <strain evidence="7 8">159R</strain>
    </source>
</reference>
<evidence type="ECO:0000313" key="8">
    <source>
        <dbReference type="Proteomes" id="UP000294555"/>
    </source>
</evidence>
<sequence length="131" mass="14500">MRSRAMLVFAAVSGLVYVVLGAFGAHVLSQTLGETEMSWLKTGLQYQAFHTLAIMALSVATQRHASLWFYWSGVMLAIGIVLFSGSLYCLALSHLRMWVYITPVGGVCFLAGWILMLSGALRLKKKAERRE</sequence>
<evidence type="ECO:0000313" key="7">
    <source>
        <dbReference type="EMBL" id="TCL04458.1"/>
    </source>
</evidence>
<keyword evidence="4 6" id="KW-1133">Transmembrane helix</keyword>
<feature type="transmembrane region" description="Helical" evidence="6">
    <location>
        <begin position="97"/>
        <end position="121"/>
    </location>
</feature>
<dbReference type="EMBL" id="SJOI01000001">
    <property type="protein sequence ID" value="TCL04458.1"/>
    <property type="molecule type" value="Genomic_DNA"/>
</dbReference>
<organism evidence="7 8">
    <name type="scientific">Sodalis ligni</name>
    <dbReference type="NCBI Taxonomy" id="2697027"/>
    <lineage>
        <taxon>Bacteria</taxon>
        <taxon>Pseudomonadati</taxon>
        <taxon>Pseudomonadota</taxon>
        <taxon>Gammaproteobacteria</taxon>
        <taxon>Enterobacterales</taxon>
        <taxon>Bruguierivoracaceae</taxon>
        <taxon>Sodalis</taxon>
    </lineage>
</organism>
<name>A0A4V2Q2W7_9GAMM</name>
<evidence type="ECO:0000256" key="2">
    <source>
        <dbReference type="ARBA" id="ARBA00009694"/>
    </source>
</evidence>
<accession>A0A4V2Q2W7</accession>
<dbReference type="NCBIfam" id="NF008125">
    <property type="entry name" value="PRK10873.1"/>
    <property type="match status" value="1"/>
</dbReference>
<comment type="subcellular location">
    <subcellularLocation>
        <location evidence="1">Membrane</location>
        <topology evidence="1">Multi-pass membrane protein</topology>
    </subcellularLocation>
</comment>
<keyword evidence="5 6" id="KW-0472">Membrane</keyword>
<evidence type="ECO:0000256" key="1">
    <source>
        <dbReference type="ARBA" id="ARBA00004141"/>
    </source>
</evidence>
<dbReference type="RefSeq" id="WP_132923245.1">
    <property type="nucleotide sequence ID" value="NZ_SJOI01000001.1"/>
</dbReference>
<evidence type="ECO:0000256" key="3">
    <source>
        <dbReference type="ARBA" id="ARBA00022692"/>
    </source>
</evidence>
<dbReference type="PANTHER" id="PTHR43461:SF1">
    <property type="entry name" value="TRANSMEMBRANE PROTEIN 256"/>
    <property type="match status" value="1"/>
</dbReference>
<feature type="transmembrane region" description="Helical" evidence="6">
    <location>
        <begin position="44"/>
        <end position="61"/>
    </location>
</feature>
<dbReference type="GO" id="GO:0005886">
    <property type="term" value="C:plasma membrane"/>
    <property type="evidence" value="ECO:0007669"/>
    <property type="project" value="TreeGrafter"/>
</dbReference>
<feature type="transmembrane region" description="Helical" evidence="6">
    <location>
        <begin position="68"/>
        <end position="91"/>
    </location>
</feature>
<dbReference type="InterPro" id="IPR006696">
    <property type="entry name" value="DUF423"/>
</dbReference>
<comment type="similarity">
    <text evidence="2">Belongs to the UPF0382 family.</text>
</comment>
<evidence type="ECO:0000256" key="5">
    <source>
        <dbReference type="ARBA" id="ARBA00023136"/>
    </source>
</evidence>
<dbReference type="OrthoDB" id="9802121at2"/>
<dbReference type="Pfam" id="PF04241">
    <property type="entry name" value="DUF423"/>
    <property type="match status" value="1"/>
</dbReference>